<dbReference type="EMBL" id="CP036343">
    <property type="protein sequence ID" value="QDT93017.1"/>
    <property type="molecule type" value="Genomic_DNA"/>
</dbReference>
<keyword evidence="2" id="KW-1185">Reference proteome</keyword>
<gene>
    <name evidence="1" type="ORF">Pan161_46890</name>
</gene>
<name>A0A517VJ51_9PLAN</name>
<dbReference type="OrthoDB" id="582295at2"/>
<dbReference type="AlphaFoldDB" id="A0A517VJ51"/>
<proteinExistence type="predicted"/>
<evidence type="ECO:0000313" key="2">
    <source>
        <dbReference type="Proteomes" id="UP000316855"/>
    </source>
</evidence>
<accession>A0A517VJ51</accession>
<evidence type="ECO:0000313" key="1">
    <source>
        <dbReference type="EMBL" id="QDT93017.1"/>
    </source>
</evidence>
<reference evidence="1 2" key="1">
    <citation type="submission" date="2019-02" db="EMBL/GenBank/DDBJ databases">
        <title>Deep-cultivation of Planctomycetes and their phenomic and genomic characterization uncovers novel biology.</title>
        <authorList>
            <person name="Wiegand S."/>
            <person name="Jogler M."/>
            <person name="Boedeker C."/>
            <person name="Pinto D."/>
            <person name="Vollmers J."/>
            <person name="Rivas-Marin E."/>
            <person name="Kohn T."/>
            <person name="Peeters S.H."/>
            <person name="Heuer A."/>
            <person name="Rast P."/>
            <person name="Oberbeckmann S."/>
            <person name="Bunk B."/>
            <person name="Jeske O."/>
            <person name="Meyerdierks A."/>
            <person name="Storesund J.E."/>
            <person name="Kallscheuer N."/>
            <person name="Luecker S."/>
            <person name="Lage O.M."/>
            <person name="Pohl T."/>
            <person name="Merkel B.J."/>
            <person name="Hornburger P."/>
            <person name="Mueller R.-W."/>
            <person name="Bruemmer F."/>
            <person name="Labrenz M."/>
            <person name="Spormann A.M."/>
            <person name="Op den Camp H."/>
            <person name="Overmann J."/>
            <person name="Amann R."/>
            <person name="Jetten M.S.M."/>
            <person name="Mascher T."/>
            <person name="Medema M.H."/>
            <person name="Devos D.P."/>
            <person name="Kaster A.-K."/>
            <person name="Ovreas L."/>
            <person name="Rohde M."/>
            <person name="Galperin M.Y."/>
            <person name="Jogler C."/>
        </authorList>
    </citation>
    <scope>NUCLEOTIDE SEQUENCE [LARGE SCALE GENOMIC DNA]</scope>
    <source>
        <strain evidence="1 2">Pan161</strain>
    </source>
</reference>
<dbReference type="KEGG" id="gax:Pan161_46890"/>
<dbReference type="RefSeq" id="WP_145231031.1">
    <property type="nucleotide sequence ID" value="NZ_CP036343.1"/>
</dbReference>
<protein>
    <submittedName>
        <fullName evidence="1">Uncharacterized protein</fullName>
    </submittedName>
</protein>
<sequence>MTSEAFTFREPVSFDVSLTGHHKSLKSAEKKKYVFFQESTHTSPSGRPGFVILAGASMNFEPITIQESTVGLITYGAGLQKISSDGLILSLIFIEDQTQETHLVFQDRILAFEQNDQWREHKYDLSALAGKSGHFEISCSPGPQNDPTADWLAVYEFVISPAAEFNLNRARSFQQIRERNELAHFSIVYSHSMYQDDEGATPLYKIPARFVSLMRRGIGKLSRKLASK</sequence>
<organism evidence="1 2">
    <name type="scientific">Gimesia algae</name>
    <dbReference type="NCBI Taxonomy" id="2527971"/>
    <lineage>
        <taxon>Bacteria</taxon>
        <taxon>Pseudomonadati</taxon>
        <taxon>Planctomycetota</taxon>
        <taxon>Planctomycetia</taxon>
        <taxon>Planctomycetales</taxon>
        <taxon>Planctomycetaceae</taxon>
        <taxon>Gimesia</taxon>
    </lineage>
</organism>
<dbReference type="Proteomes" id="UP000316855">
    <property type="component" value="Chromosome"/>
</dbReference>